<reference evidence="2" key="1">
    <citation type="submission" date="2013-07" db="EMBL/GenBank/DDBJ databases">
        <title>Midgut Transcriptome Profiling of Anoplphora glabripennis, a Lignocellulose Degrading, Wood-Boring Cerambycid.</title>
        <authorList>
            <person name="Scully E.D."/>
            <person name="Hoover K."/>
            <person name="Carlson J.E."/>
            <person name="Tien M."/>
            <person name="Geib S.M."/>
        </authorList>
    </citation>
    <scope>NUCLEOTIDE SEQUENCE</scope>
</reference>
<sequence length="229" mass="26024">MWHRPHQLQQQQQQQCGSADHCSHRPGVVPDRSLGLPSIRRRAPPSPKRAHLHFPPPPNYPPPFPCPSTSKMADEPFVSVPGPSSQADPPWPNMDYSYAYYEPGPPTKHTNVPSKYLGAYREGSYKTRHTYLTRYGTEENIYEEISDIARARRQQRIQAHQESIMSLNQSLVEEEVRRVQSGHRRVLGELNLSVEAMLMPSSSREGSDDTDRENEMDDQLADLLTVGPT</sequence>
<dbReference type="EMBL" id="GALX01001666">
    <property type="protein sequence ID" value="JAB66800.1"/>
    <property type="molecule type" value="Transcribed_RNA"/>
</dbReference>
<proteinExistence type="predicted"/>
<evidence type="ECO:0000256" key="1">
    <source>
        <dbReference type="SAM" id="MobiDB-lite"/>
    </source>
</evidence>
<protein>
    <submittedName>
        <fullName evidence="2">Uncharacterized protein</fullName>
    </submittedName>
</protein>
<feature type="compositionally biased region" description="Basic residues" evidence="1">
    <location>
        <begin position="39"/>
        <end position="52"/>
    </location>
</feature>
<feature type="region of interest" description="Disordered" evidence="1">
    <location>
        <begin position="197"/>
        <end position="229"/>
    </location>
</feature>
<evidence type="ECO:0000313" key="2">
    <source>
        <dbReference type="EMBL" id="JAB66800.1"/>
    </source>
</evidence>
<feature type="compositionally biased region" description="Acidic residues" evidence="1">
    <location>
        <begin position="208"/>
        <end position="220"/>
    </location>
</feature>
<feature type="region of interest" description="Disordered" evidence="1">
    <location>
        <begin position="1"/>
        <end position="68"/>
    </location>
</feature>
<name>V5G9I3_ANOGL</name>
<dbReference type="AlphaFoldDB" id="V5G9I3"/>
<feature type="compositionally biased region" description="Pro residues" evidence="1">
    <location>
        <begin position="54"/>
        <end position="66"/>
    </location>
</feature>
<accession>V5G9I3</accession>
<feature type="non-terminal residue" evidence="2">
    <location>
        <position position="229"/>
    </location>
</feature>
<organism evidence="2">
    <name type="scientific">Anoplophora glabripennis</name>
    <name type="common">Asian longhorn beetle</name>
    <name type="synonym">Anoplophora nobilis</name>
    <dbReference type="NCBI Taxonomy" id="217634"/>
    <lineage>
        <taxon>Eukaryota</taxon>
        <taxon>Metazoa</taxon>
        <taxon>Ecdysozoa</taxon>
        <taxon>Arthropoda</taxon>
        <taxon>Hexapoda</taxon>
        <taxon>Insecta</taxon>
        <taxon>Pterygota</taxon>
        <taxon>Neoptera</taxon>
        <taxon>Endopterygota</taxon>
        <taxon>Coleoptera</taxon>
        <taxon>Polyphaga</taxon>
        <taxon>Cucujiformia</taxon>
        <taxon>Chrysomeloidea</taxon>
        <taxon>Cerambycidae</taxon>
        <taxon>Lamiinae</taxon>
        <taxon>Lamiini</taxon>
        <taxon>Anoplophora</taxon>
    </lineage>
</organism>